<evidence type="ECO:0000256" key="2">
    <source>
        <dbReference type="ARBA" id="ARBA00008538"/>
    </source>
</evidence>
<evidence type="ECO:0000259" key="10">
    <source>
        <dbReference type="Pfam" id="PF15361"/>
    </source>
</evidence>
<feature type="compositionally biased region" description="Basic residues" evidence="8">
    <location>
        <begin position="11"/>
        <end position="23"/>
    </location>
</feature>
<feature type="compositionally biased region" description="Basic residues" evidence="8">
    <location>
        <begin position="418"/>
        <end position="431"/>
    </location>
</feature>
<dbReference type="Proteomes" id="UP000038045">
    <property type="component" value="Unplaced"/>
</dbReference>
<feature type="compositionally biased region" description="Polar residues" evidence="8">
    <location>
        <begin position="395"/>
        <end position="417"/>
    </location>
</feature>
<dbReference type="PANTHER" id="PTHR21723:SF3">
    <property type="entry name" value="PROTEIN RIC-3"/>
    <property type="match status" value="1"/>
</dbReference>
<evidence type="ECO:0000256" key="1">
    <source>
        <dbReference type="ARBA" id="ARBA00004586"/>
    </source>
</evidence>
<keyword evidence="3 9" id="KW-0812">Transmembrane</keyword>
<feature type="region of interest" description="Disordered" evidence="8">
    <location>
        <begin position="1"/>
        <end position="23"/>
    </location>
</feature>
<evidence type="ECO:0000256" key="6">
    <source>
        <dbReference type="ARBA" id="ARBA00023136"/>
    </source>
</evidence>
<comment type="subcellular location">
    <subcellularLocation>
        <location evidence="1">Endoplasmic reticulum membrane</location>
    </subcellularLocation>
</comment>
<evidence type="ECO:0000313" key="11">
    <source>
        <dbReference type="Proteomes" id="UP000038045"/>
    </source>
</evidence>
<dbReference type="GO" id="GO:0007271">
    <property type="term" value="P:synaptic transmission, cholinergic"/>
    <property type="evidence" value="ECO:0007669"/>
    <property type="project" value="TreeGrafter"/>
</dbReference>
<name>A0A0N5A0I6_PARTI</name>
<dbReference type="GO" id="GO:0045202">
    <property type="term" value="C:synapse"/>
    <property type="evidence" value="ECO:0007669"/>
    <property type="project" value="GOC"/>
</dbReference>
<evidence type="ECO:0000313" key="12">
    <source>
        <dbReference type="WBParaSite" id="PTRK_0001493300.1"/>
    </source>
</evidence>
<organism evidence="11 12">
    <name type="scientific">Parastrongyloides trichosuri</name>
    <name type="common">Possum-specific nematode worm</name>
    <dbReference type="NCBI Taxonomy" id="131310"/>
    <lineage>
        <taxon>Eukaryota</taxon>
        <taxon>Metazoa</taxon>
        <taxon>Ecdysozoa</taxon>
        <taxon>Nematoda</taxon>
        <taxon>Chromadorea</taxon>
        <taxon>Rhabditida</taxon>
        <taxon>Tylenchina</taxon>
        <taxon>Panagrolaimomorpha</taxon>
        <taxon>Strongyloidoidea</taxon>
        <taxon>Strongyloididae</taxon>
        <taxon>Parastrongyloides</taxon>
    </lineage>
</organism>
<keyword evidence="7" id="KW-0175">Coiled coil</keyword>
<keyword evidence="4" id="KW-0256">Endoplasmic reticulum</keyword>
<feature type="transmembrane region" description="Helical" evidence="9">
    <location>
        <begin position="133"/>
        <end position="154"/>
    </location>
</feature>
<accession>A0A0N5A0I6</accession>
<evidence type="ECO:0000256" key="3">
    <source>
        <dbReference type="ARBA" id="ARBA00022692"/>
    </source>
</evidence>
<feature type="compositionally biased region" description="Acidic residues" evidence="8">
    <location>
        <begin position="294"/>
        <end position="314"/>
    </location>
</feature>
<dbReference type="GO" id="GO:0034394">
    <property type="term" value="P:protein localization to cell surface"/>
    <property type="evidence" value="ECO:0007669"/>
    <property type="project" value="TreeGrafter"/>
</dbReference>
<evidence type="ECO:0000256" key="9">
    <source>
        <dbReference type="SAM" id="Phobius"/>
    </source>
</evidence>
<comment type="similarity">
    <text evidence="2">Belongs to the ric-3 family.</text>
</comment>
<dbReference type="WBParaSite" id="PTRK_0001493300.1">
    <property type="protein sequence ID" value="PTRK_0001493300.1"/>
    <property type="gene ID" value="PTRK_0001493300"/>
</dbReference>
<dbReference type="GO" id="GO:0005789">
    <property type="term" value="C:endoplasmic reticulum membrane"/>
    <property type="evidence" value="ECO:0007669"/>
    <property type="project" value="UniProtKB-SubCell"/>
</dbReference>
<reference evidence="12" key="1">
    <citation type="submission" date="2017-02" db="UniProtKB">
        <authorList>
            <consortium name="WormBaseParasite"/>
        </authorList>
    </citation>
    <scope>IDENTIFICATION</scope>
</reference>
<feature type="transmembrane region" description="Helical" evidence="9">
    <location>
        <begin position="48"/>
        <end position="66"/>
    </location>
</feature>
<keyword evidence="11" id="KW-1185">Reference proteome</keyword>
<sequence length="431" mass="49890">MNYSEKISRDHIKHSNKSSRYKHHNKMKKINNLSFEDDEEEIMPRWKMFMVVGIVVLCFAILYPNLLSPLFNSFFSSSRNQKQSNTPPISPVHPALNNARAGGPRTGGPNIHSAYRMAAQNQQAEASVTRGGMFGWLLPFYTIGVMIFLAYTLYKMMSNKKDKKSRRGRHRNIYDSDYDECSDTDEDDDIDNMNSKKMRRLQGQLKETEIAMTKILMQLENMQGMEALMRQATGASKNEDNNDKINEEQTDLQERLNNNTDEIRKTLDQFHSLNKYYSDLKELAQHNNLKGMENDESSSSDESDISNESNDENIENLNENTREINENTKNNTCSNNDNNDEINIVEGEIVNANHENDENNIIIDNAYTKDNKELENNKVIEDKRKECDENKNENIIDTLNSSPDQYEDNQNTSTVTKTLKKGRKKYSRREK</sequence>
<proteinExistence type="inferred from homology"/>
<evidence type="ECO:0000256" key="4">
    <source>
        <dbReference type="ARBA" id="ARBA00022824"/>
    </source>
</evidence>
<evidence type="ECO:0000256" key="5">
    <source>
        <dbReference type="ARBA" id="ARBA00022989"/>
    </source>
</evidence>
<protein>
    <submittedName>
        <fullName evidence="12">RIC3 domain-containing protein</fullName>
    </submittedName>
</protein>
<keyword evidence="5 9" id="KW-1133">Transmembrane helix</keyword>
<feature type="region of interest" description="Disordered" evidence="8">
    <location>
        <begin position="389"/>
        <end position="431"/>
    </location>
</feature>
<dbReference type="InterPro" id="IPR032763">
    <property type="entry name" value="RIC3_N"/>
</dbReference>
<evidence type="ECO:0000256" key="7">
    <source>
        <dbReference type="SAM" id="Coils"/>
    </source>
</evidence>
<dbReference type="GO" id="GO:0043025">
    <property type="term" value="C:neuronal cell body"/>
    <property type="evidence" value="ECO:0007669"/>
    <property type="project" value="TreeGrafter"/>
</dbReference>
<feature type="coiled-coil region" evidence="7">
    <location>
        <begin position="235"/>
        <end position="262"/>
    </location>
</feature>
<dbReference type="STRING" id="131310.A0A0N5A0I6"/>
<dbReference type="AlphaFoldDB" id="A0A0N5A0I6"/>
<keyword evidence="6 9" id="KW-0472">Membrane</keyword>
<dbReference type="PANTHER" id="PTHR21723">
    <property type="entry name" value="RESISTANCE TO INHIBITORS OF CHOLINESTERASE PROTEIN 3 RIC3"/>
    <property type="match status" value="1"/>
</dbReference>
<feature type="region of interest" description="Disordered" evidence="8">
    <location>
        <begin position="82"/>
        <end position="111"/>
    </location>
</feature>
<dbReference type="InterPro" id="IPR026160">
    <property type="entry name" value="Ric3"/>
</dbReference>
<dbReference type="GO" id="GO:0043005">
    <property type="term" value="C:neuron projection"/>
    <property type="evidence" value="ECO:0007669"/>
    <property type="project" value="TreeGrafter"/>
</dbReference>
<feature type="region of interest" description="Disordered" evidence="8">
    <location>
        <begin position="291"/>
        <end position="314"/>
    </location>
</feature>
<dbReference type="Pfam" id="PF15361">
    <property type="entry name" value="RIC3"/>
    <property type="match status" value="1"/>
</dbReference>
<evidence type="ECO:0000256" key="8">
    <source>
        <dbReference type="SAM" id="MobiDB-lite"/>
    </source>
</evidence>
<feature type="domain" description="Resistance to inhibitors of cholinesterase protein 3 N-terminal" evidence="10">
    <location>
        <begin position="55"/>
        <end position="216"/>
    </location>
</feature>
<feature type="compositionally biased region" description="Basic and acidic residues" evidence="8">
    <location>
        <begin position="1"/>
        <end position="10"/>
    </location>
</feature>